<dbReference type="AlphaFoldDB" id="A0A1F5V8G8"/>
<dbReference type="SUPFAM" id="SSF53167">
    <property type="entry name" value="Purine and uridine phosphorylases"/>
    <property type="match status" value="1"/>
</dbReference>
<comment type="caution">
    <text evidence="6">The sequence shown here is derived from an EMBL/GenBank/DDBJ whole genome shotgun (WGS) entry which is preliminary data.</text>
</comment>
<dbReference type="PANTHER" id="PTHR42679:SF2">
    <property type="entry name" value="S-METHYL-5'-THIOADENOSINE PHOSPHORYLASE"/>
    <property type="match status" value="1"/>
</dbReference>
<feature type="binding site" evidence="4">
    <location>
        <position position="183"/>
    </location>
    <ligand>
        <name>substrate</name>
    </ligand>
</feature>
<keyword evidence="1 4" id="KW-0328">Glycosyltransferase</keyword>
<keyword evidence="3 4" id="KW-0660">Purine salvage</keyword>
<dbReference type="CDD" id="cd09010">
    <property type="entry name" value="MTAP_SsMTAPII_like_MTIP"/>
    <property type="match status" value="1"/>
</dbReference>
<feature type="site" description="Important for substrate specificity" evidence="4">
    <location>
        <position position="165"/>
    </location>
</feature>
<dbReference type="Gene3D" id="3.40.50.1580">
    <property type="entry name" value="Nucleoside phosphorylase domain"/>
    <property type="match status" value="1"/>
</dbReference>
<sequence>MPRIGIIGGSGLYNMNDLNIIDYRKLETPFGDPSDSYMIGTLEDKEVVFLARHGRGHILPPSDINYRANIYGFKVLGVEWLIGVSAVGSMRKELKPTYIVLPDQFYDLTKKRVSTFFGKGLAVHIAFADPVCNLLNEVIYQAALKITADVRKGGTYLCIEGPQFSTKAESFIYRNWGIDIIGMTNMPEAKLAREAEMCYSTIAMVTDYDVWHETEASVSVDQVVKTFAQNIATAQQVLREVVKLFPLERNCHCHDALNGAFITSKEFCSNEMIRILKPIVGKYFT</sequence>
<protein>
    <recommendedName>
        <fullName evidence="4">S-methyl-5'-thioadenosine phosphorylase</fullName>
        <ecNumber evidence="4">2.4.2.28</ecNumber>
    </recommendedName>
    <alternativeName>
        <fullName evidence="4">5'-methylthioadenosine phosphorylase</fullName>
        <shortName evidence="4">MTA phosphorylase</shortName>
        <shortName evidence="4">MTAP</shortName>
    </alternativeName>
</protein>
<dbReference type="Proteomes" id="UP000178943">
    <property type="component" value="Unassembled WGS sequence"/>
</dbReference>
<feature type="binding site" evidence="4">
    <location>
        <begin position="85"/>
        <end position="86"/>
    </location>
    <ligand>
        <name>phosphate</name>
        <dbReference type="ChEBI" id="CHEBI:43474"/>
    </ligand>
</feature>
<accession>A0A1F5V8G8</accession>
<feature type="binding site" evidence="4">
    <location>
        <position position="184"/>
    </location>
    <ligand>
        <name>phosphate</name>
        <dbReference type="ChEBI" id="CHEBI:43474"/>
    </ligand>
</feature>
<dbReference type="PANTHER" id="PTHR42679">
    <property type="entry name" value="S-METHYL-5'-THIOADENOSINE PHOSPHORYLASE"/>
    <property type="match status" value="1"/>
</dbReference>
<dbReference type="UniPathway" id="UPA00904">
    <property type="reaction ID" value="UER00873"/>
</dbReference>
<name>A0A1F5V8G8_9BACT</name>
<evidence type="ECO:0000256" key="3">
    <source>
        <dbReference type="ARBA" id="ARBA00022726"/>
    </source>
</evidence>
<feature type="binding site" evidence="4">
    <location>
        <position position="10"/>
    </location>
    <ligand>
        <name>phosphate</name>
        <dbReference type="ChEBI" id="CHEBI:43474"/>
    </ligand>
</feature>
<dbReference type="InterPro" id="IPR010044">
    <property type="entry name" value="MTAP"/>
</dbReference>
<proteinExistence type="inferred from homology"/>
<comment type="pathway">
    <text evidence="4">Amino-acid biosynthesis; L-methionine biosynthesis via salvage pathway; S-methyl-5-thio-alpha-D-ribose 1-phosphate from S-methyl-5'-thioadenosine (phosphorylase route): step 1/1.</text>
</comment>
<evidence type="ECO:0000256" key="1">
    <source>
        <dbReference type="ARBA" id="ARBA00022676"/>
    </source>
</evidence>
<dbReference type="InterPro" id="IPR035994">
    <property type="entry name" value="Nucleoside_phosphorylase_sf"/>
</dbReference>
<dbReference type="FunFam" id="3.40.50.1580:FF:000012">
    <property type="entry name" value="Probable 6-oxopurine nucleoside phosphorylase"/>
    <property type="match status" value="1"/>
</dbReference>
<dbReference type="GO" id="GO:0019509">
    <property type="term" value="P:L-methionine salvage from methylthioadenosine"/>
    <property type="evidence" value="ECO:0007669"/>
    <property type="project" value="UniProtKB-UniRule"/>
</dbReference>
<dbReference type="NCBIfam" id="TIGR01694">
    <property type="entry name" value="MTAP"/>
    <property type="match status" value="1"/>
</dbReference>
<dbReference type="STRING" id="1817863.A2Y62_05100"/>
<evidence type="ECO:0000259" key="5">
    <source>
        <dbReference type="Pfam" id="PF01048"/>
    </source>
</evidence>
<feature type="binding site" evidence="4">
    <location>
        <begin position="207"/>
        <end position="209"/>
    </location>
    <ligand>
        <name>substrate</name>
    </ligand>
</feature>
<evidence type="ECO:0000313" key="7">
    <source>
        <dbReference type="Proteomes" id="UP000178943"/>
    </source>
</evidence>
<evidence type="ECO:0000313" key="6">
    <source>
        <dbReference type="EMBL" id="OGF59732.1"/>
    </source>
</evidence>
<comment type="catalytic activity">
    <reaction evidence="4">
        <text>S-methyl-5'-thioadenosine + phosphate = 5-(methylsulfanyl)-alpha-D-ribose 1-phosphate + adenine</text>
        <dbReference type="Rhea" id="RHEA:11852"/>
        <dbReference type="ChEBI" id="CHEBI:16708"/>
        <dbReference type="ChEBI" id="CHEBI:17509"/>
        <dbReference type="ChEBI" id="CHEBI:43474"/>
        <dbReference type="ChEBI" id="CHEBI:58533"/>
        <dbReference type="EC" id="2.4.2.28"/>
    </reaction>
</comment>
<comment type="similarity">
    <text evidence="4">Belongs to the PNP/MTAP phosphorylase family. MTAP subfamily.</text>
</comment>
<dbReference type="GO" id="GO:0005829">
    <property type="term" value="C:cytosol"/>
    <property type="evidence" value="ECO:0007669"/>
    <property type="project" value="TreeGrafter"/>
</dbReference>
<dbReference type="InterPro" id="IPR000845">
    <property type="entry name" value="Nucleoside_phosphorylase_d"/>
</dbReference>
<comment type="function">
    <text evidence="4">Catalyzes the reversible phosphorylation of S-methyl-5'-thioadenosine (MTA) to adenine and 5-methylthioribose-1-phosphate. Involved in the breakdown of MTA, a major by-product of polyamine biosynthesis. Responsible for the first step in the methionine salvage pathway after MTA has been generated from S-adenosylmethionine. Has broad substrate specificity with 6-aminopurine nucleosides as preferred substrates.</text>
</comment>
<organism evidence="6 7">
    <name type="scientific">Candidatus Fischerbacteria bacterium RBG_13_37_8</name>
    <dbReference type="NCBI Taxonomy" id="1817863"/>
    <lineage>
        <taxon>Bacteria</taxon>
        <taxon>Candidatus Fischeribacteriota</taxon>
    </lineage>
</organism>
<evidence type="ECO:0000256" key="2">
    <source>
        <dbReference type="ARBA" id="ARBA00022679"/>
    </source>
</evidence>
<feature type="binding site" evidence="4">
    <location>
        <begin position="52"/>
        <end position="53"/>
    </location>
    <ligand>
        <name>phosphate</name>
        <dbReference type="ChEBI" id="CHEBI:43474"/>
    </ligand>
</feature>
<keyword evidence="2 4" id="KW-0808">Transferase</keyword>
<dbReference type="EMBL" id="MFGW01000206">
    <property type="protein sequence ID" value="OGF59732.1"/>
    <property type="molecule type" value="Genomic_DNA"/>
</dbReference>
<feature type="domain" description="Nucleoside phosphorylase" evidence="5">
    <location>
        <begin position="3"/>
        <end position="243"/>
    </location>
</feature>
<feature type="site" description="Important for substrate specificity" evidence="4">
    <location>
        <position position="220"/>
    </location>
</feature>
<comment type="subunit">
    <text evidence="4">Homohexamer. Dimer of a homotrimer.</text>
</comment>
<reference evidence="6 7" key="1">
    <citation type="journal article" date="2016" name="Nat. Commun.">
        <title>Thousands of microbial genomes shed light on interconnected biogeochemical processes in an aquifer system.</title>
        <authorList>
            <person name="Anantharaman K."/>
            <person name="Brown C.T."/>
            <person name="Hug L.A."/>
            <person name="Sharon I."/>
            <person name="Castelle C.J."/>
            <person name="Probst A.J."/>
            <person name="Thomas B.C."/>
            <person name="Singh A."/>
            <person name="Wilkins M.J."/>
            <person name="Karaoz U."/>
            <person name="Brodie E.L."/>
            <person name="Williams K.H."/>
            <person name="Hubbard S.S."/>
            <person name="Banfield J.F."/>
        </authorList>
    </citation>
    <scope>NUCLEOTIDE SEQUENCE [LARGE SCALE GENOMIC DNA]</scope>
</reference>
<dbReference type="HAMAP" id="MF_01963">
    <property type="entry name" value="MTAP"/>
    <property type="match status" value="1"/>
</dbReference>
<evidence type="ECO:0000256" key="4">
    <source>
        <dbReference type="HAMAP-Rule" id="MF_01963"/>
    </source>
</evidence>
<dbReference type="GO" id="GO:0006166">
    <property type="term" value="P:purine ribonucleoside salvage"/>
    <property type="evidence" value="ECO:0007669"/>
    <property type="project" value="UniProtKB-KW"/>
</dbReference>
<dbReference type="GO" id="GO:0017061">
    <property type="term" value="F:S-methyl-5-thioadenosine phosphorylase activity"/>
    <property type="evidence" value="ECO:0007669"/>
    <property type="project" value="UniProtKB-UniRule"/>
</dbReference>
<gene>
    <name evidence="4" type="primary">mtnP</name>
    <name evidence="6" type="ORF">A2Y62_05100</name>
</gene>
<dbReference type="EC" id="2.4.2.28" evidence="4"/>
<dbReference type="Pfam" id="PF01048">
    <property type="entry name" value="PNP_UDP_1"/>
    <property type="match status" value="1"/>
</dbReference>